<keyword evidence="4" id="KW-0508">mRNA splicing</keyword>
<dbReference type="InterPro" id="IPR001680">
    <property type="entry name" value="WD40_rpt"/>
</dbReference>
<proteinExistence type="inferred from homology"/>
<evidence type="ECO:0000313" key="9">
    <source>
        <dbReference type="Proteomes" id="UP000053447"/>
    </source>
</evidence>
<comment type="similarity">
    <text evidence="5">Belongs to the WD repeat STRAP family.</text>
</comment>
<keyword evidence="1 7" id="KW-0853">WD repeat</keyword>
<evidence type="ECO:0000256" key="3">
    <source>
        <dbReference type="ARBA" id="ARBA00022737"/>
    </source>
</evidence>
<evidence type="ECO:0000313" key="8">
    <source>
        <dbReference type="EMBL" id="KTW29061.1"/>
    </source>
</evidence>
<evidence type="ECO:0000256" key="7">
    <source>
        <dbReference type="PROSITE-ProRule" id="PRU00221"/>
    </source>
</evidence>
<feature type="repeat" description="WD" evidence="7">
    <location>
        <begin position="156"/>
        <end position="195"/>
    </location>
</feature>
<dbReference type="GO" id="GO:0000387">
    <property type="term" value="P:spliceosomal snRNP assembly"/>
    <property type="evidence" value="ECO:0007669"/>
    <property type="project" value="TreeGrafter"/>
</dbReference>
<dbReference type="SMART" id="SM00320">
    <property type="entry name" value="WD40"/>
    <property type="match status" value="6"/>
</dbReference>
<dbReference type="PROSITE" id="PS50294">
    <property type="entry name" value="WD_REPEATS_REGION"/>
    <property type="match status" value="3"/>
</dbReference>
<dbReference type="PANTHER" id="PTHR19877">
    <property type="entry name" value="EUKARYOTIC TRANSLATION INITIATION FACTOR 3 SUBUNIT I"/>
    <property type="match status" value="1"/>
</dbReference>
<dbReference type="GO" id="GO:0003723">
    <property type="term" value="F:RNA binding"/>
    <property type="evidence" value="ECO:0007669"/>
    <property type="project" value="TreeGrafter"/>
</dbReference>
<dbReference type="AlphaFoldDB" id="A0A0W4ZL10"/>
<reference evidence="9" key="1">
    <citation type="journal article" date="2016" name="Nat. Commun.">
        <title>Genome analysis of three Pneumocystis species reveals adaptation mechanisms to life exclusively in mammalian hosts.</title>
        <authorList>
            <person name="Ma L."/>
            <person name="Chen Z."/>
            <person name="Huang D.W."/>
            <person name="Kutty G."/>
            <person name="Ishihara M."/>
            <person name="Wang H."/>
            <person name="Abouelleil A."/>
            <person name="Bishop L."/>
            <person name="Davey E."/>
            <person name="Deng R."/>
            <person name="Deng X."/>
            <person name="Fan L."/>
            <person name="Fantoni G."/>
            <person name="Fitzgerald M."/>
            <person name="Gogineni E."/>
            <person name="Goldberg J.M."/>
            <person name="Handley G."/>
            <person name="Hu X."/>
            <person name="Huber C."/>
            <person name="Jiao X."/>
            <person name="Jones K."/>
            <person name="Levin J.Z."/>
            <person name="Liu Y."/>
            <person name="Macdonald P."/>
            <person name="Melnikov A."/>
            <person name="Raley C."/>
            <person name="Sassi M."/>
            <person name="Sherman B.T."/>
            <person name="Song X."/>
            <person name="Sykes S."/>
            <person name="Tran B."/>
            <person name="Walsh L."/>
            <person name="Xia Y."/>
            <person name="Yang J."/>
            <person name="Young S."/>
            <person name="Zeng Q."/>
            <person name="Zheng X."/>
            <person name="Stephens R."/>
            <person name="Nusbaum C."/>
            <person name="Birren B.W."/>
            <person name="Azadi P."/>
            <person name="Lempicki R.A."/>
            <person name="Cuomo C.A."/>
            <person name="Kovacs J.A."/>
        </authorList>
    </citation>
    <scope>NUCLEOTIDE SEQUENCE [LARGE SCALE GENOMIC DNA]</scope>
    <source>
        <strain evidence="9">RU7</strain>
    </source>
</reference>
<dbReference type="SUPFAM" id="SSF50978">
    <property type="entry name" value="WD40 repeat-like"/>
    <property type="match status" value="1"/>
</dbReference>
<dbReference type="InterPro" id="IPR015943">
    <property type="entry name" value="WD40/YVTN_repeat-like_dom_sf"/>
</dbReference>
<evidence type="ECO:0000256" key="2">
    <source>
        <dbReference type="ARBA" id="ARBA00022664"/>
    </source>
</evidence>
<evidence type="ECO:0000256" key="1">
    <source>
        <dbReference type="ARBA" id="ARBA00022574"/>
    </source>
</evidence>
<dbReference type="STRING" id="1408657.A0A0W4ZL10"/>
<dbReference type="Pfam" id="PF00400">
    <property type="entry name" value="WD40"/>
    <property type="match status" value="4"/>
</dbReference>
<sequence>MGENSNYLHSTSQSEMRILPLFSYLNSGHTRPVVHLSFSRLLENNQYYLISSCKDGNPMLRDGITGDWIGTFLGHKGATWSSRFNKDADKAVTGSADFSAKVWDTYTGNVIQSFSHEHIVRSVDFSGDSREIVTGGNEKRVRVFSLNAPLTPVFDLSGHKGTIKSVIWADNFIISSGDDEKVRWWDLRISKEVDTFDAGEFVTNSEKSLGGEYLLVVAGKKIYFIDSKTHQTVKTIVTEYDVSSVSLHPQKTTFVTGGSSQLWVRVYDFETEKELKVYKGHHGPIHCVSFSPDGGLYATGSEDGTIRLWKSQPGPYGLWQCV</sequence>
<dbReference type="InterPro" id="IPR020472">
    <property type="entry name" value="WD40_PAC1"/>
</dbReference>
<dbReference type="PANTHER" id="PTHR19877:SF13">
    <property type="entry name" value="SERINE-THREONINE KINASE RECEPTOR-ASSOCIATED PROTEIN"/>
    <property type="match status" value="1"/>
</dbReference>
<feature type="repeat" description="WD" evidence="7">
    <location>
        <begin position="278"/>
        <end position="310"/>
    </location>
</feature>
<dbReference type="CDD" id="cd00200">
    <property type="entry name" value="WD40"/>
    <property type="match status" value="1"/>
</dbReference>
<protein>
    <recommendedName>
        <fullName evidence="6">Serine-threonine kinase receptor-associated protein</fullName>
    </recommendedName>
</protein>
<accession>A0A0W4ZL10</accession>
<feature type="repeat" description="WD" evidence="7">
    <location>
        <begin position="72"/>
        <end position="113"/>
    </location>
</feature>
<dbReference type="PROSITE" id="PS50082">
    <property type="entry name" value="WD_REPEATS_2"/>
    <property type="match status" value="4"/>
</dbReference>
<evidence type="ECO:0000256" key="4">
    <source>
        <dbReference type="ARBA" id="ARBA00023187"/>
    </source>
</evidence>
<feature type="repeat" description="WD" evidence="7">
    <location>
        <begin position="113"/>
        <end position="147"/>
    </location>
</feature>
<dbReference type="PRINTS" id="PR00320">
    <property type="entry name" value="GPROTEINBRPT"/>
</dbReference>
<comment type="caution">
    <text evidence="8">The sequence shown here is derived from an EMBL/GenBank/DDBJ whole genome shotgun (WGS) entry which is preliminary data.</text>
</comment>
<dbReference type="Proteomes" id="UP000053447">
    <property type="component" value="Unassembled WGS sequence"/>
</dbReference>
<evidence type="ECO:0000256" key="6">
    <source>
        <dbReference type="ARBA" id="ARBA00040390"/>
    </source>
</evidence>
<organism evidence="8 9">
    <name type="scientific">Pneumocystis jirovecii (strain RU7)</name>
    <name type="common">Human pneumocystis pneumonia agent</name>
    <dbReference type="NCBI Taxonomy" id="1408657"/>
    <lineage>
        <taxon>Eukaryota</taxon>
        <taxon>Fungi</taxon>
        <taxon>Dikarya</taxon>
        <taxon>Ascomycota</taxon>
        <taxon>Taphrinomycotina</taxon>
        <taxon>Pneumocystomycetes</taxon>
        <taxon>Pneumocystaceae</taxon>
        <taxon>Pneumocystis</taxon>
    </lineage>
</organism>
<dbReference type="RefSeq" id="XP_018229170.1">
    <property type="nucleotide sequence ID" value="XM_018374598.1"/>
</dbReference>
<dbReference type="Gene3D" id="2.130.10.10">
    <property type="entry name" value="YVTN repeat-like/Quinoprotein amine dehydrogenase"/>
    <property type="match status" value="1"/>
</dbReference>
<keyword evidence="2" id="KW-0507">mRNA processing</keyword>
<dbReference type="VEuPathDB" id="FungiDB:T551_02335"/>
<gene>
    <name evidence="8" type="ORF">T551_02335</name>
</gene>
<dbReference type="GeneID" id="28940853"/>
<dbReference type="GO" id="GO:0032797">
    <property type="term" value="C:SMN complex"/>
    <property type="evidence" value="ECO:0007669"/>
    <property type="project" value="TreeGrafter"/>
</dbReference>
<keyword evidence="9" id="KW-1185">Reference proteome</keyword>
<keyword evidence="3" id="KW-0677">Repeat</keyword>
<evidence type="ECO:0000256" key="5">
    <source>
        <dbReference type="ARBA" id="ARBA00038394"/>
    </source>
</evidence>
<dbReference type="InterPro" id="IPR036322">
    <property type="entry name" value="WD40_repeat_dom_sf"/>
</dbReference>
<dbReference type="EMBL" id="LFWA01000010">
    <property type="protein sequence ID" value="KTW29061.1"/>
    <property type="molecule type" value="Genomic_DNA"/>
</dbReference>
<name>A0A0W4ZL10_PNEJ7</name>
<dbReference type="eggNOG" id="KOG0278">
    <property type="taxonomic scope" value="Eukaryota"/>
</dbReference>
<dbReference type="OrthoDB" id="408728at2759"/>